<keyword evidence="2" id="KW-1185">Reference proteome</keyword>
<dbReference type="NCBIfam" id="TIGR01603">
    <property type="entry name" value="maj_tail_phi13"/>
    <property type="match status" value="1"/>
</dbReference>
<dbReference type="RefSeq" id="WP_272470391.1">
    <property type="nucleotide sequence ID" value="NZ_JAMRYU010000012.1"/>
</dbReference>
<dbReference type="AlphaFoldDB" id="A0A9X3XL58"/>
<protein>
    <submittedName>
        <fullName evidence="1">Major tail protein</fullName>
    </submittedName>
</protein>
<evidence type="ECO:0000313" key="2">
    <source>
        <dbReference type="Proteomes" id="UP001141183"/>
    </source>
</evidence>
<comment type="caution">
    <text evidence="1">The sequence shown here is derived from an EMBL/GenBank/DDBJ whole genome shotgun (WGS) entry which is preliminary data.</text>
</comment>
<evidence type="ECO:0000313" key="1">
    <source>
        <dbReference type="EMBL" id="MDC4240868.1"/>
    </source>
</evidence>
<accession>A0A9X3XL58</accession>
<sequence length="208" mass="23542">MPGVETIVRSRICGLKDIHIAEVTVNNGITYTTGTPVKLARALSAKVSDKFTQEKVYSDDNVEEIVEQYEGTEIDFSVNTLAPQDYAILFENLYKNGFLLKAAGDGAKEIAIGWRAKKRNGKYEFTWYYCGKLERPEMNYETQEDKVKTQTASLKGSFYARQKEDTIDSKKRNLYAIQVDESNLVEEDTSAAEAIADWFAKVQEYSTP</sequence>
<dbReference type="Proteomes" id="UP001141183">
    <property type="component" value="Unassembled WGS sequence"/>
</dbReference>
<reference evidence="1" key="1">
    <citation type="submission" date="2022-05" db="EMBL/GenBank/DDBJ databases">
        <title>Draft genome sequence of Clostridium tertium strain CP3 isolated from Peru.</title>
        <authorList>
            <person name="Hurtado R."/>
            <person name="Lima L."/>
            <person name="Sousa T."/>
            <person name="Jaiswal A.K."/>
            <person name="Tiwari S."/>
            <person name="Maturrano L."/>
            <person name="Brenig B."/>
            <person name="Azevedo V."/>
        </authorList>
    </citation>
    <scope>NUCLEOTIDE SEQUENCE</scope>
    <source>
        <strain evidence="1">CP3</strain>
    </source>
</reference>
<name>A0A9X3XL58_9CLOT</name>
<organism evidence="1 2">
    <name type="scientific">Clostridium tertium</name>
    <dbReference type="NCBI Taxonomy" id="1559"/>
    <lineage>
        <taxon>Bacteria</taxon>
        <taxon>Bacillati</taxon>
        <taxon>Bacillota</taxon>
        <taxon>Clostridia</taxon>
        <taxon>Eubacteriales</taxon>
        <taxon>Clostridiaceae</taxon>
        <taxon>Clostridium</taxon>
    </lineage>
</organism>
<proteinExistence type="predicted"/>
<dbReference type="InterPro" id="IPR006490">
    <property type="entry name" value="Maj_tail_phi13"/>
</dbReference>
<gene>
    <name evidence="1" type="ORF">NE398_11935</name>
</gene>
<dbReference type="EMBL" id="JAMRYU010000012">
    <property type="protein sequence ID" value="MDC4240868.1"/>
    <property type="molecule type" value="Genomic_DNA"/>
</dbReference>